<accession>H0XUX3</accession>
<dbReference type="Gene3D" id="2.40.128.20">
    <property type="match status" value="1"/>
</dbReference>
<proteinExistence type="inferred from homology"/>
<dbReference type="InParanoid" id="H0XUX3"/>
<feature type="signal peptide" evidence="6">
    <location>
        <begin position="1"/>
        <end position="18"/>
    </location>
</feature>
<dbReference type="GO" id="GO:0036094">
    <property type="term" value="F:small molecule binding"/>
    <property type="evidence" value="ECO:0007669"/>
    <property type="project" value="InterPro"/>
</dbReference>
<dbReference type="GO" id="GO:1902491">
    <property type="term" value="P:negative regulation of sperm capacitation"/>
    <property type="evidence" value="ECO:0007669"/>
    <property type="project" value="Ensembl"/>
</dbReference>
<evidence type="ECO:0000256" key="1">
    <source>
        <dbReference type="ARBA" id="ARBA00004613"/>
    </source>
</evidence>
<evidence type="ECO:0000256" key="2">
    <source>
        <dbReference type="ARBA" id="ARBA00006889"/>
    </source>
</evidence>
<dbReference type="EMBL" id="AAQR03116399">
    <property type="status" value="NOT_ANNOTATED_CDS"/>
    <property type="molecule type" value="Genomic_DNA"/>
</dbReference>
<dbReference type="PRINTS" id="PR00179">
    <property type="entry name" value="LIPOCALIN"/>
</dbReference>
<dbReference type="OMA" id="GRCAEQK"/>
<dbReference type="AlphaFoldDB" id="H0XUX3"/>
<dbReference type="STRING" id="30611.ENSOGAP00000019915"/>
<evidence type="ECO:0000313" key="9">
    <source>
        <dbReference type="Proteomes" id="UP000005225"/>
    </source>
</evidence>
<name>H0XUX3_OTOGA</name>
<protein>
    <submittedName>
        <fullName evidence="8">Progestagen associated endometrial protein</fullName>
    </submittedName>
</protein>
<dbReference type="eggNOG" id="ENOG502T0EI">
    <property type="taxonomic scope" value="Eukaryota"/>
</dbReference>
<keyword evidence="4" id="KW-1015">Disulfide bond</keyword>
<dbReference type="InterPro" id="IPR022272">
    <property type="entry name" value="Lipocalin_CS"/>
</dbReference>
<dbReference type="GeneTree" id="ENSGT01050000244868"/>
<dbReference type="Ensembl" id="ENSOGAT00000025508.1">
    <property type="protein sequence ID" value="ENSOGAP00000019915.1"/>
    <property type="gene ID" value="ENSOGAG00000032930.1"/>
</dbReference>
<feature type="chain" id="PRO_5003545525" evidence="6">
    <location>
        <begin position="19"/>
        <end position="179"/>
    </location>
</feature>
<dbReference type="HOGENOM" id="CLU_094061_5_0_1"/>
<dbReference type="GO" id="GO:0006915">
    <property type="term" value="P:apoptotic process"/>
    <property type="evidence" value="ECO:0007669"/>
    <property type="project" value="Ensembl"/>
</dbReference>
<dbReference type="InterPro" id="IPR002345">
    <property type="entry name" value="Lipocalin"/>
</dbReference>
<dbReference type="FunCoup" id="H0XUX3">
    <property type="interactions" value="101"/>
</dbReference>
<dbReference type="InterPro" id="IPR000566">
    <property type="entry name" value="Lipocln_cytosolic_FA-bd_dom"/>
</dbReference>
<keyword evidence="6" id="KW-0732">Signal</keyword>
<organism evidence="8 9">
    <name type="scientific">Otolemur garnettii</name>
    <name type="common">Small-eared galago</name>
    <name type="synonym">Garnett's greater bushbaby</name>
    <dbReference type="NCBI Taxonomy" id="30611"/>
    <lineage>
        <taxon>Eukaryota</taxon>
        <taxon>Metazoa</taxon>
        <taxon>Chordata</taxon>
        <taxon>Craniata</taxon>
        <taxon>Vertebrata</taxon>
        <taxon>Euteleostomi</taxon>
        <taxon>Mammalia</taxon>
        <taxon>Eutheria</taxon>
        <taxon>Euarchontoglires</taxon>
        <taxon>Primates</taxon>
        <taxon>Strepsirrhini</taxon>
        <taxon>Lorisiformes</taxon>
        <taxon>Galagidae</taxon>
        <taxon>Otolemur</taxon>
    </lineage>
</organism>
<dbReference type="PROSITE" id="PS00213">
    <property type="entry name" value="LIPOCALIN"/>
    <property type="match status" value="1"/>
</dbReference>
<evidence type="ECO:0000256" key="5">
    <source>
        <dbReference type="RuleBase" id="RU003695"/>
    </source>
</evidence>
<keyword evidence="9" id="KW-1185">Reference proteome</keyword>
<dbReference type="PRINTS" id="PR01172">
    <property type="entry name" value="BLCTOGLOBULN"/>
</dbReference>
<dbReference type="Pfam" id="PF00061">
    <property type="entry name" value="Lipocalin"/>
    <property type="match status" value="1"/>
</dbReference>
<sequence>MKCLLLTLGLALVCGVQAIDVFETVKHLDIQKLAGTWHSMAMAASTSSLLEPSGSLRVFISELRPTPEGNLEVTLQAWEDNRCMEKKIFAEKTESLEKFRINYLGENRLVFLDANYEDYLFLCMENIADPSQTLMCQYLARTLRVDKQVMEKFSDAVNTLSVRMPIFLDVTQGAERCRI</sequence>
<comment type="subcellular location">
    <subcellularLocation>
        <location evidence="1">Secreted</location>
    </subcellularLocation>
</comment>
<dbReference type="GO" id="GO:0032725">
    <property type="term" value="P:positive regulation of granulocyte macrophage colony-stimulating factor production"/>
    <property type="evidence" value="ECO:0007669"/>
    <property type="project" value="Ensembl"/>
</dbReference>
<feature type="domain" description="Lipocalin/cytosolic fatty-acid binding" evidence="7">
    <location>
        <begin position="34"/>
        <end position="172"/>
    </location>
</feature>
<reference evidence="9" key="1">
    <citation type="submission" date="2011-03" db="EMBL/GenBank/DDBJ databases">
        <title>Version 3 of the genome sequence of Otolemur garnettii (Bushbaby).</title>
        <authorList>
            <consortium name="The Broad Institute Genome Sequencing Platform"/>
            <person name="Di Palma F."/>
            <person name="Johnson J."/>
            <person name="Lander E.S."/>
            <person name="Lindblad-Toh K."/>
            <person name="Jaffe D.B."/>
            <person name="Gnerre S."/>
            <person name="MacCallum I."/>
            <person name="Przybylski D."/>
            <person name="Ribeiro F.J."/>
            <person name="Burton J.N."/>
            <person name="Walker B.J."/>
            <person name="Sharpe T."/>
            <person name="Hall G."/>
        </authorList>
    </citation>
    <scope>NUCLEOTIDE SEQUENCE [LARGE SCALE GENOMIC DNA]</scope>
</reference>
<reference evidence="8" key="3">
    <citation type="submission" date="2025-09" db="UniProtKB">
        <authorList>
            <consortium name="Ensembl"/>
        </authorList>
    </citation>
    <scope>IDENTIFICATION</scope>
</reference>
<reference evidence="8" key="2">
    <citation type="submission" date="2025-08" db="UniProtKB">
        <authorList>
            <consortium name="Ensembl"/>
        </authorList>
    </citation>
    <scope>IDENTIFICATION</scope>
</reference>
<evidence type="ECO:0000256" key="3">
    <source>
        <dbReference type="ARBA" id="ARBA00022525"/>
    </source>
</evidence>
<dbReference type="GO" id="GO:2000359">
    <property type="term" value="P:regulation of binding of sperm to zona pellucida"/>
    <property type="evidence" value="ECO:0007669"/>
    <property type="project" value="Ensembl"/>
</dbReference>
<dbReference type="InterPro" id="IPR002447">
    <property type="entry name" value="Blactoglobulin"/>
</dbReference>
<evidence type="ECO:0000259" key="7">
    <source>
        <dbReference type="Pfam" id="PF00061"/>
    </source>
</evidence>
<dbReference type="SUPFAM" id="SSF50814">
    <property type="entry name" value="Lipocalins"/>
    <property type="match status" value="1"/>
</dbReference>
<dbReference type="PANTHER" id="PTHR11430:SF117">
    <property type="entry name" value="GLYCODELIN"/>
    <property type="match status" value="1"/>
</dbReference>
<comment type="similarity">
    <text evidence="2 5">Belongs to the calycin superfamily. Lipocalin family.</text>
</comment>
<evidence type="ECO:0000313" key="8">
    <source>
        <dbReference type="Ensembl" id="ENSOGAP00000019915.1"/>
    </source>
</evidence>
<evidence type="ECO:0000256" key="6">
    <source>
        <dbReference type="SAM" id="SignalP"/>
    </source>
</evidence>
<dbReference type="GO" id="GO:0005576">
    <property type="term" value="C:extracellular region"/>
    <property type="evidence" value="ECO:0007669"/>
    <property type="project" value="UniProtKB-SubCell"/>
</dbReference>
<dbReference type="Proteomes" id="UP000005225">
    <property type="component" value="Unassembled WGS sequence"/>
</dbReference>
<dbReference type="InterPro" id="IPR012674">
    <property type="entry name" value="Calycin"/>
</dbReference>
<dbReference type="PANTHER" id="PTHR11430">
    <property type="entry name" value="LIPOCALIN"/>
    <property type="match status" value="1"/>
</dbReference>
<evidence type="ECO:0000256" key="4">
    <source>
        <dbReference type="ARBA" id="ARBA00023157"/>
    </source>
</evidence>
<keyword evidence="3" id="KW-0964">Secreted</keyword>